<comment type="caution">
    <text evidence="3">The sequence shown here is derived from an EMBL/GenBank/DDBJ whole genome shotgun (WGS) entry which is preliminary data.</text>
</comment>
<dbReference type="PANTHER" id="PTHR15926">
    <property type="entry name" value="ALL-TRANS RETINOIC ACID-INDUCED DIFFERENTIATION FACTOR"/>
    <property type="match status" value="1"/>
</dbReference>
<feature type="transmembrane region" description="Helical" evidence="1">
    <location>
        <begin position="85"/>
        <end position="105"/>
    </location>
</feature>
<dbReference type="InterPro" id="IPR042350">
    <property type="entry name" value="ATRAID"/>
</dbReference>
<accession>A0A553N053</accession>
<evidence type="ECO:0000313" key="3">
    <source>
        <dbReference type="EMBL" id="TRY58791.1"/>
    </source>
</evidence>
<keyword evidence="1" id="KW-1133">Transmembrane helix</keyword>
<dbReference type="AlphaFoldDB" id="A0A553N053"/>
<gene>
    <name evidence="3" type="ORF">DNTS_009768</name>
</gene>
<organism evidence="3 4">
    <name type="scientific">Danionella cerebrum</name>
    <dbReference type="NCBI Taxonomy" id="2873325"/>
    <lineage>
        <taxon>Eukaryota</taxon>
        <taxon>Metazoa</taxon>
        <taxon>Chordata</taxon>
        <taxon>Craniata</taxon>
        <taxon>Vertebrata</taxon>
        <taxon>Euteleostomi</taxon>
        <taxon>Actinopterygii</taxon>
        <taxon>Neopterygii</taxon>
        <taxon>Teleostei</taxon>
        <taxon>Ostariophysi</taxon>
        <taxon>Cypriniformes</taxon>
        <taxon>Danionidae</taxon>
        <taxon>Danioninae</taxon>
        <taxon>Danionella</taxon>
    </lineage>
</organism>
<feature type="domain" description="EGF-like" evidence="2">
    <location>
        <begin position="66"/>
        <end position="77"/>
    </location>
</feature>
<reference evidence="3 4" key="1">
    <citation type="journal article" date="2019" name="Sci. Data">
        <title>Hybrid genome assembly and annotation of Danionella translucida.</title>
        <authorList>
            <person name="Kadobianskyi M."/>
            <person name="Schulze L."/>
            <person name="Schuelke M."/>
            <person name="Judkewitz B."/>
        </authorList>
    </citation>
    <scope>NUCLEOTIDE SEQUENCE [LARGE SCALE GENOMIC DNA]</scope>
    <source>
        <strain evidence="3 4">Bolton</strain>
    </source>
</reference>
<dbReference type="STRING" id="623744.A0A553N053"/>
<sequence length="114" mass="12762">MNIVSSILPSQLECPGGNASWESSEVKHNARICEGQRDVCNQTMKIAWNCPENSFCRPYGPGFFECSCLGDFHGYKCLRQGEFPILEVLGILSASTAVLSSLLWFTQRRRVRSV</sequence>
<evidence type="ECO:0000313" key="4">
    <source>
        <dbReference type="Proteomes" id="UP000316079"/>
    </source>
</evidence>
<dbReference type="Proteomes" id="UP000316079">
    <property type="component" value="Unassembled WGS sequence"/>
</dbReference>
<dbReference type="OrthoDB" id="10254737at2759"/>
<dbReference type="GO" id="GO:0045669">
    <property type="term" value="P:positive regulation of osteoblast differentiation"/>
    <property type="evidence" value="ECO:0007669"/>
    <property type="project" value="TreeGrafter"/>
</dbReference>
<evidence type="ECO:0000256" key="1">
    <source>
        <dbReference type="SAM" id="Phobius"/>
    </source>
</evidence>
<protein>
    <recommendedName>
        <fullName evidence="2">EGF-like domain-containing protein</fullName>
    </recommendedName>
</protein>
<name>A0A553N053_9TELE</name>
<keyword evidence="1" id="KW-0472">Membrane</keyword>
<dbReference type="PROSITE" id="PS00022">
    <property type="entry name" value="EGF_1"/>
    <property type="match status" value="1"/>
</dbReference>
<evidence type="ECO:0000259" key="2">
    <source>
        <dbReference type="PROSITE" id="PS00022"/>
    </source>
</evidence>
<keyword evidence="4" id="KW-1185">Reference proteome</keyword>
<dbReference type="InterPro" id="IPR000742">
    <property type="entry name" value="EGF"/>
</dbReference>
<proteinExistence type="predicted"/>
<keyword evidence="1" id="KW-0812">Transmembrane</keyword>
<dbReference type="PANTHER" id="PTHR15926:SF1">
    <property type="entry name" value="ALL-TRANS RETINOIC ACID-INDUCED DIFFERENTIATION FACTOR"/>
    <property type="match status" value="1"/>
</dbReference>
<dbReference type="EMBL" id="SRMA01027168">
    <property type="protein sequence ID" value="TRY58791.1"/>
    <property type="molecule type" value="Genomic_DNA"/>
</dbReference>